<feature type="domain" description="Phage capsid-like C-terminal" evidence="7">
    <location>
        <begin position="400"/>
        <end position="662"/>
    </location>
</feature>
<gene>
    <name evidence="8" type="ORF">LMG31506_03008</name>
</gene>
<accession>A0A916IUK3</accession>
<dbReference type="InterPro" id="IPR024455">
    <property type="entry name" value="Phage_capsid"/>
</dbReference>
<comment type="caution">
    <text evidence="8">The sequence shown here is derived from an EMBL/GenBank/DDBJ whole genome shotgun (WGS) entry which is preliminary data.</text>
</comment>
<dbReference type="Pfam" id="PF05065">
    <property type="entry name" value="Phage_capsid"/>
    <property type="match status" value="1"/>
</dbReference>
<proteinExistence type="predicted"/>
<dbReference type="InterPro" id="IPR054612">
    <property type="entry name" value="Phage_capsid-like_C"/>
</dbReference>
<keyword evidence="9" id="KW-1185">Reference proteome</keyword>
<dbReference type="Gene3D" id="3.30.2400.10">
    <property type="entry name" value="Major capsid protein gp5"/>
    <property type="match status" value="1"/>
</dbReference>
<evidence type="ECO:0000256" key="4">
    <source>
        <dbReference type="ARBA" id="ARBA00022801"/>
    </source>
</evidence>
<sequence>MNKHRLHSRAIVAGLIGACLARDASDRRTLAPADINGDKGLQRTFEVRAADEENRTVELSFSSELEYQRWFGIEILDHSAGAMRMDRLKSGAALLVNHDWDDQVGVVESVEIGDDRRGRAVVRFGRSARANEIFQDVVDGIRKLVSVGYRVHAAKLEETREGDVDVYRITDWEPYEISLVSVPADPSVGVGRSAEKTQEEHRPAPVENRRSSDIPPKGINTMEKILRDAAGNLVRAQVDDAGNIVKVLEVIERAGESARADQQRGQDAERARVRTITEMGTQYGQRDLAMEYIGSGKTAEEFQRALLDKLNERTARPLDEQNRAADIGLTDREVRQFSFMRAIRFLADPSNAQARKEAAFEIECSRAAADAYGKEAKGILVPADVLGRAFSTTTPSGAPGSNIVATELASGSFIEMLRKKSWVLKRARKLAGLVGNLDIPRQKSGTAAYWVGEGNAPTASEIGVDKINLNPKTLAAYSDITRRMLMQATPDAEALTRDDLLKSMSLEIDRAAIYGSGSGNQPKGLKAYTGINGVDFAATNPTFAELVQMETEISADNADVDSMSYAANAKFRGYAKSTLKFSAAGSATLWEEGGTVNGYACDISNQLIDGDVFFGNWSDLLVAMWGGLDITVDPYALSTSGGLRIITFQDVDVNIRHPESFCWGSSLVA</sequence>
<evidence type="ECO:0000256" key="1">
    <source>
        <dbReference type="ARBA" id="ARBA00004328"/>
    </source>
</evidence>
<evidence type="ECO:0000256" key="2">
    <source>
        <dbReference type="ARBA" id="ARBA00022612"/>
    </source>
</evidence>
<evidence type="ECO:0000256" key="5">
    <source>
        <dbReference type="SAM" id="MobiDB-lite"/>
    </source>
</evidence>
<dbReference type="GO" id="GO:0008233">
    <property type="term" value="F:peptidase activity"/>
    <property type="evidence" value="ECO:0007669"/>
    <property type="project" value="UniProtKB-KW"/>
</dbReference>
<feature type="compositionally biased region" description="Basic and acidic residues" evidence="5">
    <location>
        <begin position="193"/>
        <end position="212"/>
    </location>
</feature>
<comment type="subcellular location">
    <subcellularLocation>
        <location evidence="1">Virion</location>
    </subcellularLocation>
</comment>
<evidence type="ECO:0000256" key="3">
    <source>
        <dbReference type="ARBA" id="ARBA00022670"/>
    </source>
</evidence>
<organism evidence="8 9">
    <name type="scientific">Cupriavidus yeoncheonensis</name>
    <dbReference type="NCBI Taxonomy" id="1462994"/>
    <lineage>
        <taxon>Bacteria</taxon>
        <taxon>Pseudomonadati</taxon>
        <taxon>Pseudomonadota</taxon>
        <taxon>Betaproteobacteria</taxon>
        <taxon>Burkholderiales</taxon>
        <taxon>Burkholderiaceae</taxon>
        <taxon>Cupriavidus</taxon>
    </lineage>
</organism>
<dbReference type="Proteomes" id="UP000672934">
    <property type="component" value="Unassembled WGS sequence"/>
</dbReference>
<dbReference type="EMBL" id="CAJPUY010000010">
    <property type="protein sequence ID" value="CAG2144452.1"/>
    <property type="molecule type" value="Genomic_DNA"/>
</dbReference>
<dbReference type="GO" id="GO:0006508">
    <property type="term" value="P:proteolysis"/>
    <property type="evidence" value="ECO:0007669"/>
    <property type="project" value="UniProtKB-KW"/>
</dbReference>
<dbReference type="InterPro" id="IPR054613">
    <property type="entry name" value="Peptidase_S78_dom"/>
</dbReference>
<protein>
    <recommendedName>
        <fullName evidence="10">Phage major capsid protein</fullName>
    </recommendedName>
</protein>
<dbReference type="RefSeq" id="WP_211947961.1">
    <property type="nucleotide sequence ID" value="NZ_CAJPUY010000010.1"/>
</dbReference>
<feature type="region of interest" description="Disordered" evidence="5">
    <location>
        <begin position="187"/>
        <end position="218"/>
    </location>
</feature>
<keyword evidence="2" id="KW-1188">Viral release from host cell</keyword>
<feature type="domain" description="Prohead serine protease" evidence="6">
    <location>
        <begin position="92"/>
        <end position="196"/>
    </location>
</feature>
<reference evidence="8" key="1">
    <citation type="submission" date="2021-03" db="EMBL/GenBank/DDBJ databases">
        <authorList>
            <person name="Peeters C."/>
        </authorList>
    </citation>
    <scope>NUCLEOTIDE SEQUENCE</scope>
    <source>
        <strain evidence="8">LMG 31506</strain>
    </source>
</reference>
<evidence type="ECO:0000313" key="8">
    <source>
        <dbReference type="EMBL" id="CAG2144452.1"/>
    </source>
</evidence>
<evidence type="ECO:0008006" key="10">
    <source>
        <dbReference type="Google" id="ProtNLM"/>
    </source>
</evidence>
<name>A0A916IUK3_9BURK</name>
<dbReference type="AlphaFoldDB" id="A0A916IUK3"/>
<evidence type="ECO:0000313" key="9">
    <source>
        <dbReference type="Proteomes" id="UP000672934"/>
    </source>
</evidence>
<dbReference type="SUPFAM" id="SSF56563">
    <property type="entry name" value="Major capsid protein gp5"/>
    <property type="match status" value="1"/>
</dbReference>
<dbReference type="Pfam" id="PF04586">
    <property type="entry name" value="Peptidase_S78"/>
    <property type="match status" value="1"/>
</dbReference>
<evidence type="ECO:0000259" key="6">
    <source>
        <dbReference type="Pfam" id="PF04586"/>
    </source>
</evidence>
<evidence type="ECO:0000259" key="7">
    <source>
        <dbReference type="Pfam" id="PF05065"/>
    </source>
</evidence>
<keyword evidence="3" id="KW-0645">Protease</keyword>
<dbReference type="NCBIfam" id="TIGR01554">
    <property type="entry name" value="major_cap_HK97"/>
    <property type="match status" value="1"/>
</dbReference>
<keyword evidence="4" id="KW-0378">Hydrolase</keyword>